<evidence type="ECO:0000259" key="2">
    <source>
        <dbReference type="Pfam" id="PF07589"/>
    </source>
</evidence>
<evidence type="ECO:0000259" key="3">
    <source>
        <dbReference type="Pfam" id="PF13448"/>
    </source>
</evidence>
<evidence type="ECO:0000313" key="4">
    <source>
        <dbReference type="EMBL" id="VAX15907.1"/>
    </source>
</evidence>
<accession>A0A3B1CGJ8</accession>
<dbReference type="NCBIfam" id="TIGR02595">
    <property type="entry name" value="PEP_CTERM"/>
    <property type="match status" value="1"/>
</dbReference>
<protein>
    <recommendedName>
        <fullName evidence="5">PEP-CTERM protein-sorting domain-containing protein</fullName>
    </recommendedName>
</protein>
<keyword evidence="1" id="KW-0812">Transmembrane</keyword>
<feature type="domain" description="DUF4114" evidence="3">
    <location>
        <begin position="175"/>
        <end position="250"/>
    </location>
</feature>
<dbReference type="Pfam" id="PF07589">
    <property type="entry name" value="PEP-CTERM"/>
    <property type="match status" value="1"/>
</dbReference>
<dbReference type="Pfam" id="PF13448">
    <property type="entry name" value="DUF4114"/>
    <property type="match status" value="1"/>
</dbReference>
<sequence length="280" mass="29516">MTNILKIEKSITTLFVRGDSIMKKLIMLSVGFCFLIALGTGGAYATSISGSNLQDTLDSATLGPIVGSSSVTVNNIADQVAEGADAYWSNIGSVGADVTFFMSNAGFANCAVYSNCTTIGIYDAADPSNQVQFFMGEGDVGQSANVKMIASGGGYDVQVNNVSQAIFGGNSFGFYVSTPEGPGYTYYSDTTLNPDSFDKFIAFGGKGDLLDLPAPASSDVWNSNEYVMAFEDLLNGGDKDYNDMVLYIQQATPVPEPSTIIILGAALLGFALFRRKDASC</sequence>
<dbReference type="EMBL" id="UOGA01000050">
    <property type="protein sequence ID" value="VAX15907.1"/>
    <property type="molecule type" value="Genomic_DNA"/>
</dbReference>
<dbReference type="InterPro" id="IPR025193">
    <property type="entry name" value="DUF4114"/>
</dbReference>
<feature type="domain" description="Ice-binding protein C-terminal" evidence="2">
    <location>
        <begin position="253"/>
        <end position="275"/>
    </location>
</feature>
<feature type="transmembrane region" description="Helical" evidence="1">
    <location>
        <begin position="25"/>
        <end position="45"/>
    </location>
</feature>
<keyword evidence="1" id="KW-0472">Membrane</keyword>
<name>A0A3B1CGJ8_9ZZZZ</name>
<reference evidence="4" key="1">
    <citation type="submission" date="2018-06" db="EMBL/GenBank/DDBJ databases">
        <authorList>
            <person name="Zhirakovskaya E."/>
        </authorList>
    </citation>
    <scope>NUCLEOTIDE SEQUENCE</scope>
</reference>
<dbReference type="InterPro" id="IPR013424">
    <property type="entry name" value="Ice-binding_C"/>
</dbReference>
<organism evidence="4">
    <name type="scientific">hydrothermal vent metagenome</name>
    <dbReference type="NCBI Taxonomy" id="652676"/>
    <lineage>
        <taxon>unclassified sequences</taxon>
        <taxon>metagenomes</taxon>
        <taxon>ecological metagenomes</taxon>
    </lineage>
</organism>
<keyword evidence="1" id="KW-1133">Transmembrane helix</keyword>
<gene>
    <name evidence="4" type="ORF">MNBD_NITROSPINAE04-1190</name>
</gene>
<dbReference type="AlphaFoldDB" id="A0A3B1CGJ8"/>
<evidence type="ECO:0008006" key="5">
    <source>
        <dbReference type="Google" id="ProtNLM"/>
    </source>
</evidence>
<proteinExistence type="predicted"/>
<evidence type="ECO:0000256" key="1">
    <source>
        <dbReference type="SAM" id="Phobius"/>
    </source>
</evidence>